<evidence type="ECO:0000259" key="1">
    <source>
        <dbReference type="PROSITE" id="PS50181"/>
    </source>
</evidence>
<dbReference type="PROSITE" id="PS50181">
    <property type="entry name" value="FBOX"/>
    <property type="match status" value="1"/>
</dbReference>
<dbReference type="InterPro" id="IPR036047">
    <property type="entry name" value="F-box-like_dom_sf"/>
</dbReference>
<sequence length="304" mass="33539">MEAAAAQSGCACEITRLPEELLSASIARAAPRDACRAAAVSPAFRAAADSDAVWARFLPREVPPLADGELSPAPPCKKALFMRLCDSPVLLADGLTSMWLDRETGAKCYMLSARALCIIWGRGDTPQYWRWIPSPVPARFSEAAELLQVWWLEIRGKIDSKMLSPNSTYAAYIVFKVAPGAYGLDSPYPETSVSLGGSKSTCHVCLDVSDRDDEDSWLTLRPRSRRLRPSSRRSYLEIPPPHVLLPQERADGWMELEMGEFQNDEGEDGEVSISLMETSTTIKIGLVVQGIEIRPKKKKRALSL</sequence>
<keyword evidence="3" id="KW-1185">Reference proteome</keyword>
<protein>
    <recommendedName>
        <fullName evidence="1">F-box domain-containing protein</fullName>
    </recommendedName>
</protein>
<dbReference type="PANTHER" id="PTHR32278:SF137">
    <property type="entry name" value="F-BOX DOMAIN-CONTAINING PROTEIN"/>
    <property type="match status" value="1"/>
</dbReference>
<dbReference type="SUPFAM" id="SSF81383">
    <property type="entry name" value="F-box domain"/>
    <property type="match status" value="1"/>
</dbReference>
<gene>
    <name evidence="2" type="ORF">PVAP13_1KG539200</name>
</gene>
<evidence type="ECO:0000313" key="2">
    <source>
        <dbReference type="EMBL" id="KAG2662463.1"/>
    </source>
</evidence>
<feature type="domain" description="F-box" evidence="1">
    <location>
        <begin position="11"/>
        <end position="57"/>
    </location>
</feature>
<dbReference type="InterPro" id="IPR025886">
    <property type="entry name" value="PP2-like"/>
</dbReference>
<dbReference type="AlphaFoldDB" id="A0A8T0XZA3"/>
<reference evidence="2 3" key="1">
    <citation type="submission" date="2020-05" db="EMBL/GenBank/DDBJ databases">
        <title>WGS assembly of Panicum virgatum.</title>
        <authorList>
            <person name="Lovell J.T."/>
            <person name="Jenkins J."/>
            <person name="Shu S."/>
            <person name="Juenger T.E."/>
            <person name="Schmutz J."/>
        </authorList>
    </citation>
    <scope>NUCLEOTIDE SEQUENCE [LARGE SCALE GENOMIC DNA]</scope>
    <source>
        <strain evidence="3">cv. AP13</strain>
    </source>
</reference>
<dbReference type="EMBL" id="CM029037">
    <property type="protein sequence ID" value="KAG2662463.1"/>
    <property type="molecule type" value="Genomic_DNA"/>
</dbReference>
<proteinExistence type="predicted"/>
<dbReference type="Pfam" id="PF14299">
    <property type="entry name" value="PP2"/>
    <property type="match status" value="1"/>
</dbReference>
<name>A0A8T0XZA3_PANVG</name>
<dbReference type="PANTHER" id="PTHR32278">
    <property type="entry name" value="F-BOX DOMAIN-CONTAINING PROTEIN"/>
    <property type="match status" value="1"/>
</dbReference>
<dbReference type="InterPro" id="IPR001810">
    <property type="entry name" value="F-box_dom"/>
</dbReference>
<organism evidence="2 3">
    <name type="scientific">Panicum virgatum</name>
    <name type="common">Blackwell switchgrass</name>
    <dbReference type="NCBI Taxonomy" id="38727"/>
    <lineage>
        <taxon>Eukaryota</taxon>
        <taxon>Viridiplantae</taxon>
        <taxon>Streptophyta</taxon>
        <taxon>Embryophyta</taxon>
        <taxon>Tracheophyta</taxon>
        <taxon>Spermatophyta</taxon>
        <taxon>Magnoliopsida</taxon>
        <taxon>Liliopsida</taxon>
        <taxon>Poales</taxon>
        <taxon>Poaceae</taxon>
        <taxon>PACMAD clade</taxon>
        <taxon>Panicoideae</taxon>
        <taxon>Panicodae</taxon>
        <taxon>Paniceae</taxon>
        <taxon>Panicinae</taxon>
        <taxon>Panicum</taxon>
        <taxon>Panicum sect. Hiantes</taxon>
    </lineage>
</organism>
<comment type="caution">
    <text evidence="2">The sequence shown here is derived from an EMBL/GenBank/DDBJ whole genome shotgun (WGS) entry which is preliminary data.</text>
</comment>
<dbReference type="Proteomes" id="UP000823388">
    <property type="component" value="Chromosome 1K"/>
</dbReference>
<accession>A0A8T0XZA3</accession>
<dbReference type="CDD" id="cd22162">
    <property type="entry name" value="F-box_AtSKIP3-like"/>
    <property type="match status" value="1"/>
</dbReference>
<evidence type="ECO:0000313" key="3">
    <source>
        <dbReference type="Proteomes" id="UP000823388"/>
    </source>
</evidence>